<dbReference type="GO" id="GO:0005886">
    <property type="term" value="C:plasma membrane"/>
    <property type="evidence" value="ECO:0007669"/>
    <property type="project" value="UniProtKB-SubCell"/>
</dbReference>
<accession>A0A077E8W5</accession>
<dbReference type="Pfam" id="PF02698">
    <property type="entry name" value="DUF218"/>
    <property type="match status" value="1"/>
</dbReference>
<feature type="domain" description="DUF218" evidence="8">
    <location>
        <begin position="52"/>
        <end position="167"/>
    </location>
</feature>
<dbReference type="eggNOG" id="COG2949">
    <property type="taxonomic scope" value="Bacteria"/>
</dbReference>
<name>A0A077E8W5_9FLAO</name>
<evidence type="ECO:0000256" key="3">
    <source>
        <dbReference type="ARBA" id="ARBA00022519"/>
    </source>
</evidence>
<evidence type="ECO:0000256" key="5">
    <source>
        <dbReference type="ARBA" id="ARBA00022989"/>
    </source>
</evidence>
<dbReference type="PANTHER" id="PTHR30336:SF0">
    <property type="entry name" value="PROTEIN SANA"/>
    <property type="match status" value="1"/>
</dbReference>
<organism evidence="9 10">
    <name type="scientific">Elizabethkingia anophelis NUHP1</name>
    <dbReference type="NCBI Taxonomy" id="1338011"/>
    <lineage>
        <taxon>Bacteria</taxon>
        <taxon>Pseudomonadati</taxon>
        <taxon>Bacteroidota</taxon>
        <taxon>Flavobacteriia</taxon>
        <taxon>Flavobacteriales</taxon>
        <taxon>Weeksellaceae</taxon>
        <taxon>Elizabethkingia</taxon>
    </lineage>
</organism>
<evidence type="ECO:0000256" key="1">
    <source>
        <dbReference type="ARBA" id="ARBA00004377"/>
    </source>
</evidence>
<dbReference type="PANTHER" id="PTHR30336">
    <property type="entry name" value="INNER MEMBRANE PROTEIN, PROBABLE PERMEASE"/>
    <property type="match status" value="1"/>
</dbReference>
<proteinExistence type="predicted"/>
<dbReference type="AlphaFoldDB" id="A0A077E8W5"/>
<evidence type="ECO:0000313" key="9">
    <source>
        <dbReference type="EMBL" id="AIL43982.1"/>
    </source>
</evidence>
<dbReference type="GeneID" id="56685311"/>
<dbReference type="KEGG" id="eao:BD94_0207"/>
<gene>
    <name evidence="9" type="ORF">BD94_0207</name>
</gene>
<protein>
    <submittedName>
        <fullName evidence="9">SanA protein</fullName>
    </submittedName>
</protein>
<dbReference type="CDD" id="cd06259">
    <property type="entry name" value="YdcF-like"/>
    <property type="match status" value="1"/>
</dbReference>
<dbReference type="InterPro" id="IPR051599">
    <property type="entry name" value="Cell_Envelope_Assoc"/>
</dbReference>
<evidence type="ECO:0000256" key="4">
    <source>
        <dbReference type="ARBA" id="ARBA00022692"/>
    </source>
</evidence>
<keyword evidence="3" id="KW-0997">Cell inner membrane</keyword>
<keyword evidence="5" id="KW-1133">Transmembrane helix</keyword>
<evidence type="ECO:0000256" key="6">
    <source>
        <dbReference type="ARBA" id="ARBA00023136"/>
    </source>
</evidence>
<dbReference type="RefSeq" id="WP_009086621.1">
    <property type="nucleotide sequence ID" value="NZ_CP007547.1"/>
</dbReference>
<dbReference type="EMBL" id="CP007547">
    <property type="protein sequence ID" value="AIL43982.1"/>
    <property type="molecule type" value="Genomic_DNA"/>
</dbReference>
<comment type="function">
    <text evidence="7">Participates in the barrier function of the cell envelope.</text>
</comment>
<evidence type="ECO:0000259" key="8">
    <source>
        <dbReference type="Pfam" id="PF02698"/>
    </source>
</evidence>
<keyword evidence="6" id="KW-0472">Membrane</keyword>
<keyword evidence="2" id="KW-1003">Cell membrane</keyword>
<keyword evidence="4" id="KW-0812">Transmembrane</keyword>
<evidence type="ECO:0000256" key="2">
    <source>
        <dbReference type="ARBA" id="ARBA00022475"/>
    </source>
</evidence>
<evidence type="ECO:0000313" key="10">
    <source>
        <dbReference type="Proteomes" id="UP000028933"/>
    </source>
</evidence>
<evidence type="ECO:0000256" key="7">
    <source>
        <dbReference type="ARBA" id="ARBA00037355"/>
    </source>
</evidence>
<comment type="subcellular location">
    <subcellularLocation>
        <location evidence="1">Cell inner membrane</location>
        <topology evidence="1">Single-pass membrane protein</topology>
    </subcellularLocation>
</comment>
<dbReference type="Proteomes" id="UP000028933">
    <property type="component" value="Chromosome"/>
</dbReference>
<dbReference type="InterPro" id="IPR003848">
    <property type="entry name" value="DUF218"/>
</dbReference>
<dbReference type="HOGENOM" id="CLU_051474_0_2_10"/>
<reference evidence="9 10" key="1">
    <citation type="journal article" date="2013" name="Lancet">
        <title>First case of E anophelis outbreak in an intensive-care unit.</title>
        <authorList>
            <person name="Teo J."/>
            <person name="Tan S.Y."/>
            <person name="Tay M."/>
            <person name="Ding Y."/>
            <person name="Kjelleberg S."/>
            <person name="Givskov M."/>
            <person name="Lin R.T."/>
            <person name="Yang L."/>
        </authorList>
    </citation>
    <scope>NUCLEOTIDE SEQUENCE [LARGE SCALE GENOMIC DNA]</scope>
    <source>
        <strain evidence="9 10">NUHP1</strain>
    </source>
</reference>
<dbReference type="STRING" id="1338011.BD94_0207"/>
<sequence>MNKLIKRVFLLLIIIGLLGATFIIYANWKIESETKNYITSDPNKLPIEHVGLVLGTSKLLANGSMNPYFKYRIDAAEELYKAGKIKNIIVSGDNSRKTYNEPEDMKNELLKRGIPEIDIYMDFAGLRTLDSVIRAREIFGQHEYIIISQEFHNERAVFIARENGINAFGFNAQDVNKAIGIKTMIREKFARAKVFWDFLFSVQPKYGGEKIFVE</sequence>